<comment type="similarity">
    <text evidence="1">Belongs to the LysR transcriptional regulatory family.</text>
</comment>
<keyword evidence="7" id="KW-1185">Reference proteome</keyword>
<dbReference type="AlphaFoldDB" id="A0A4R3VTC9"/>
<sequence>MSTLPPLYALRAFESAARYKSYTLAAEDLSITQSSISKHIKTLENFFGVKLFYRNGPRIMLTPEGEAFARDLEPVFGALSMACKRFSHQDFILYITSPYLFSLRWLIPVLKDFHASVNDITCHLDMAENMLMFVDFEKDNCDGAIQYGDGLFPIHWEVTRLVDEWLVPVCAPSLLDERQKKVRWQDCWLCSALTPDYINIWCNKSGEKFQSKSVRPWMFDSIERTINAAVQGIGTAIVDMNMVAAELQNNMLVIPIQKAVFSGRSYYFVWHNENYKKHSLSEFGRYLKSHIASEDREDIAYIT</sequence>
<keyword evidence="2" id="KW-0805">Transcription regulation</keyword>
<keyword evidence="4" id="KW-0804">Transcription</keyword>
<dbReference type="InterPro" id="IPR058163">
    <property type="entry name" value="LysR-type_TF_proteobact-type"/>
</dbReference>
<dbReference type="PANTHER" id="PTHR30537">
    <property type="entry name" value="HTH-TYPE TRANSCRIPTIONAL REGULATOR"/>
    <property type="match status" value="1"/>
</dbReference>
<evidence type="ECO:0000256" key="2">
    <source>
        <dbReference type="ARBA" id="ARBA00023015"/>
    </source>
</evidence>
<dbReference type="Gene3D" id="3.40.190.10">
    <property type="entry name" value="Periplasmic binding protein-like II"/>
    <property type="match status" value="2"/>
</dbReference>
<proteinExistence type="inferred from homology"/>
<dbReference type="Pfam" id="PF03466">
    <property type="entry name" value="LysR_substrate"/>
    <property type="match status" value="1"/>
</dbReference>
<evidence type="ECO:0000256" key="4">
    <source>
        <dbReference type="ARBA" id="ARBA00023163"/>
    </source>
</evidence>
<evidence type="ECO:0000313" key="7">
    <source>
        <dbReference type="Proteomes" id="UP000295433"/>
    </source>
</evidence>
<protein>
    <submittedName>
        <fullName evidence="6">DNA-binding transcriptional LysR family regulator</fullName>
    </submittedName>
</protein>
<dbReference type="SUPFAM" id="SSF46785">
    <property type="entry name" value="Winged helix' DNA-binding domain"/>
    <property type="match status" value="1"/>
</dbReference>
<dbReference type="GO" id="GO:0006351">
    <property type="term" value="P:DNA-templated transcription"/>
    <property type="evidence" value="ECO:0007669"/>
    <property type="project" value="TreeGrafter"/>
</dbReference>
<dbReference type="PRINTS" id="PR00039">
    <property type="entry name" value="HTHLYSR"/>
</dbReference>
<keyword evidence="3 6" id="KW-0238">DNA-binding</keyword>
<feature type="domain" description="HTH lysR-type" evidence="5">
    <location>
        <begin position="5"/>
        <end position="62"/>
    </location>
</feature>
<dbReference type="PROSITE" id="PS50931">
    <property type="entry name" value="HTH_LYSR"/>
    <property type="match status" value="1"/>
</dbReference>
<evidence type="ECO:0000256" key="1">
    <source>
        <dbReference type="ARBA" id="ARBA00009437"/>
    </source>
</evidence>
<dbReference type="GO" id="GO:0003700">
    <property type="term" value="F:DNA-binding transcription factor activity"/>
    <property type="evidence" value="ECO:0007669"/>
    <property type="project" value="InterPro"/>
</dbReference>
<dbReference type="EMBL" id="SMBY01000001">
    <property type="protein sequence ID" value="TCV08616.1"/>
    <property type="molecule type" value="Genomic_DNA"/>
</dbReference>
<dbReference type="Pfam" id="PF00126">
    <property type="entry name" value="HTH_1"/>
    <property type="match status" value="1"/>
</dbReference>
<accession>A0A4R3VTC9</accession>
<dbReference type="InterPro" id="IPR005119">
    <property type="entry name" value="LysR_subst-bd"/>
</dbReference>
<gene>
    <name evidence="6" type="ORF">EDC54_101119</name>
</gene>
<organism evidence="6 7">
    <name type="scientific">Samsonia erythrinae</name>
    <dbReference type="NCBI Taxonomy" id="160434"/>
    <lineage>
        <taxon>Bacteria</taxon>
        <taxon>Pseudomonadati</taxon>
        <taxon>Pseudomonadota</taxon>
        <taxon>Gammaproteobacteria</taxon>
        <taxon>Enterobacterales</taxon>
        <taxon>Pectobacteriaceae</taxon>
        <taxon>Samsonia</taxon>
    </lineage>
</organism>
<dbReference type="RefSeq" id="WP_165904247.1">
    <property type="nucleotide sequence ID" value="NZ_JAWIZJ010000001.1"/>
</dbReference>
<dbReference type="InterPro" id="IPR036388">
    <property type="entry name" value="WH-like_DNA-bd_sf"/>
</dbReference>
<evidence type="ECO:0000259" key="5">
    <source>
        <dbReference type="PROSITE" id="PS50931"/>
    </source>
</evidence>
<name>A0A4R3VTC9_9GAMM</name>
<dbReference type="Gene3D" id="1.10.10.10">
    <property type="entry name" value="Winged helix-like DNA-binding domain superfamily/Winged helix DNA-binding domain"/>
    <property type="match status" value="1"/>
</dbReference>
<dbReference type="SUPFAM" id="SSF53850">
    <property type="entry name" value="Periplasmic binding protein-like II"/>
    <property type="match status" value="1"/>
</dbReference>
<reference evidence="6 7" key="1">
    <citation type="submission" date="2019-03" db="EMBL/GenBank/DDBJ databases">
        <title>Genomic Encyclopedia of Type Strains, Phase IV (KMG-IV): sequencing the most valuable type-strain genomes for metagenomic binning, comparative biology and taxonomic classification.</title>
        <authorList>
            <person name="Goeker M."/>
        </authorList>
    </citation>
    <scope>NUCLEOTIDE SEQUENCE [LARGE SCALE GENOMIC DNA]</scope>
    <source>
        <strain evidence="6 7">DSM 16730</strain>
    </source>
</reference>
<dbReference type="InterPro" id="IPR000847">
    <property type="entry name" value="LysR_HTH_N"/>
</dbReference>
<dbReference type="InterPro" id="IPR036390">
    <property type="entry name" value="WH_DNA-bd_sf"/>
</dbReference>
<dbReference type="PANTHER" id="PTHR30537:SF26">
    <property type="entry name" value="GLYCINE CLEAVAGE SYSTEM TRANSCRIPTIONAL ACTIVATOR"/>
    <property type="match status" value="1"/>
</dbReference>
<evidence type="ECO:0000256" key="3">
    <source>
        <dbReference type="ARBA" id="ARBA00023125"/>
    </source>
</evidence>
<evidence type="ECO:0000313" key="6">
    <source>
        <dbReference type="EMBL" id="TCV08616.1"/>
    </source>
</evidence>
<dbReference type="Proteomes" id="UP000295433">
    <property type="component" value="Unassembled WGS sequence"/>
</dbReference>
<comment type="caution">
    <text evidence="6">The sequence shown here is derived from an EMBL/GenBank/DDBJ whole genome shotgun (WGS) entry which is preliminary data.</text>
</comment>
<dbReference type="GO" id="GO:0043565">
    <property type="term" value="F:sequence-specific DNA binding"/>
    <property type="evidence" value="ECO:0007669"/>
    <property type="project" value="TreeGrafter"/>
</dbReference>